<reference evidence="1 2" key="1">
    <citation type="journal article" date="2022" name="bioRxiv">
        <title>The genome of the oomycete Peronosclerospora sorghi, a cosmopolitan pathogen of maize and sorghum, is inflated with dispersed pseudogenes.</title>
        <authorList>
            <person name="Fletcher K."/>
            <person name="Martin F."/>
            <person name="Isakeit T."/>
            <person name="Cavanaugh K."/>
            <person name="Magill C."/>
            <person name="Michelmore R."/>
        </authorList>
    </citation>
    <scope>NUCLEOTIDE SEQUENCE [LARGE SCALE GENOMIC DNA]</scope>
    <source>
        <strain evidence="1">P6</strain>
    </source>
</reference>
<organism evidence="1 2">
    <name type="scientific">Peronosclerospora sorghi</name>
    <dbReference type="NCBI Taxonomy" id="230839"/>
    <lineage>
        <taxon>Eukaryota</taxon>
        <taxon>Sar</taxon>
        <taxon>Stramenopiles</taxon>
        <taxon>Oomycota</taxon>
        <taxon>Peronosporomycetes</taxon>
        <taxon>Peronosporales</taxon>
        <taxon>Peronosporaceae</taxon>
        <taxon>Peronosclerospora</taxon>
    </lineage>
</organism>
<dbReference type="EMBL" id="CM047586">
    <property type="protein sequence ID" value="KAI9909548.1"/>
    <property type="molecule type" value="Genomic_DNA"/>
</dbReference>
<keyword evidence="2" id="KW-1185">Reference proteome</keyword>
<gene>
    <name evidence="1" type="ORF">PsorP6_015181</name>
</gene>
<protein>
    <submittedName>
        <fullName evidence="1">Uncharacterized protein</fullName>
    </submittedName>
</protein>
<accession>A0ACC0VSR3</accession>
<proteinExistence type="predicted"/>
<name>A0ACC0VSR3_9STRA</name>
<comment type="caution">
    <text evidence="1">The sequence shown here is derived from an EMBL/GenBank/DDBJ whole genome shotgun (WGS) entry which is preliminary data.</text>
</comment>
<evidence type="ECO:0000313" key="1">
    <source>
        <dbReference type="EMBL" id="KAI9909548.1"/>
    </source>
</evidence>
<dbReference type="Proteomes" id="UP001163321">
    <property type="component" value="Chromosome 7"/>
</dbReference>
<sequence length="214" mass="24473">MSYMYYLNFDVTALDGKGLSERSRANSRSKLSMRAADARHSCRFRRLTSKIDGTMSRMKHLRAKRELKNGLVPRIGNRKSCSFVKTHSKLERSIFLFRKCFLPSRMDRNACANLEAVPRSSQPLHPIQRLRRLRTLYPTSRSMGRKLATLLWSCLSYISSVPLALSFATLLSAFSHRLEGLDVGNHSSWSGPRLPSWLLVLCAMRSFDLCGRRS</sequence>
<evidence type="ECO:0000313" key="2">
    <source>
        <dbReference type="Proteomes" id="UP001163321"/>
    </source>
</evidence>